<gene>
    <name evidence="10" type="ORF">A3A34_02325</name>
</gene>
<dbReference type="SUPFAM" id="SSF47005">
    <property type="entry name" value="Peripheral subunit-binding domain of 2-oxo acid dehydrogenase complex"/>
    <property type="match status" value="1"/>
</dbReference>
<evidence type="ECO:0000313" key="10">
    <source>
        <dbReference type="EMBL" id="OGG75166.1"/>
    </source>
</evidence>
<dbReference type="InterPro" id="IPR050743">
    <property type="entry name" value="2-oxoacid_DH_E2_comp"/>
</dbReference>
<dbReference type="SUPFAM" id="SSF51230">
    <property type="entry name" value="Single hybrid motif"/>
    <property type="match status" value="1"/>
</dbReference>
<dbReference type="PROSITE" id="PS00189">
    <property type="entry name" value="LIPOYL"/>
    <property type="match status" value="1"/>
</dbReference>
<keyword evidence="3 6" id="KW-0808">Transferase</keyword>
<evidence type="ECO:0000256" key="1">
    <source>
        <dbReference type="ARBA" id="ARBA00001938"/>
    </source>
</evidence>
<feature type="region of interest" description="Disordered" evidence="7">
    <location>
        <begin position="84"/>
        <end position="120"/>
    </location>
</feature>
<dbReference type="EMBL" id="MFLU01000007">
    <property type="protein sequence ID" value="OGG75166.1"/>
    <property type="molecule type" value="Genomic_DNA"/>
</dbReference>
<dbReference type="Pfam" id="PF02817">
    <property type="entry name" value="E3_binding"/>
    <property type="match status" value="1"/>
</dbReference>
<feature type="domain" description="Peripheral subunit-binding (PSBD)" evidence="9">
    <location>
        <begin position="126"/>
        <end position="163"/>
    </location>
</feature>
<evidence type="ECO:0000256" key="4">
    <source>
        <dbReference type="ARBA" id="ARBA00022823"/>
    </source>
</evidence>
<evidence type="ECO:0000256" key="7">
    <source>
        <dbReference type="SAM" id="MobiDB-lite"/>
    </source>
</evidence>
<dbReference type="InterPro" id="IPR000089">
    <property type="entry name" value="Biotin_lipoyl"/>
</dbReference>
<sequence>MARKSFTLPDLGEGLHEAIIREWLVSVGNIVAVDGIVVEVETQKSAVEIPSPWAGKVAALHGNVGDEVTVGTVLFEVETEESDIMQTDAPKSEPMPKTLAESAPPVPAKEKESPSQSAVRMGPSVRALPMVRKYAEERGVELADVVGTGPDGTITRGDIDEAVGIVKESGVTASMLLRENEELLTGKRKVMAENMARSHVEIVPVFRFRKAKLEHWKTISGANVRIVRALVAACREAPALNAWYDSKRGVRMLHPHVNLGVAVDTEKGDLVVPVLECADTLSEEELPKVLDALIKDARAGKVSPLIKPTITLSNVGTVGEDEGGSAIIVPPQVAIVVASRIVEEACVLDGHVKPCKVLPLSLTFDHRVVTGAEALKFLTAMVGALEAMSDYEEK</sequence>
<proteinExistence type="inferred from homology"/>
<dbReference type="Proteomes" id="UP000178587">
    <property type="component" value="Unassembled WGS sequence"/>
</dbReference>
<accession>A0A1F6END8</accession>
<comment type="cofactor">
    <cofactor evidence="1 6">
        <name>(R)-lipoate</name>
        <dbReference type="ChEBI" id="CHEBI:83088"/>
    </cofactor>
</comment>
<dbReference type="GO" id="GO:0031405">
    <property type="term" value="F:lipoic acid binding"/>
    <property type="evidence" value="ECO:0007669"/>
    <property type="project" value="TreeGrafter"/>
</dbReference>
<evidence type="ECO:0000256" key="3">
    <source>
        <dbReference type="ARBA" id="ARBA00022679"/>
    </source>
</evidence>
<name>A0A1F6END8_9BACT</name>
<dbReference type="Pfam" id="PF00364">
    <property type="entry name" value="Biotin_lipoyl"/>
    <property type="match status" value="1"/>
</dbReference>
<evidence type="ECO:0000313" key="11">
    <source>
        <dbReference type="Proteomes" id="UP000178587"/>
    </source>
</evidence>
<dbReference type="Gene3D" id="4.10.320.10">
    <property type="entry name" value="E3-binding domain"/>
    <property type="match status" value="1"/>
</dbReference>
<dbReference type="InterPro" id="IPR001078">
    <property type="entry name" value="2-oxoacid_DH_actylTfrase"/>
</dbReference>
<evidence type="ECO:0000256" key="5">
    <source>
        <dbReference type="ARBA" id="ARBA00023315"/>
    </source>
</evidence>
<evidence type="ECO:0000256" key="6">
    <source>
        <dbReference type="RuleBase" id="RU003423"/>
    </source>
</evidence>
<dbReference type="EC" id="2.3.1.-" evidence="6"/>
<dbReference type="PANTHER" id="PTHR43178:SF12">
    <property type="entry name" value="DIHYDROLIPOAMIDE ACETYLTRANSFERASE COMPONENT OF PYRUVATE DEHYDROGENASE COMPLEX"/>
    <property type="match status" value="1"/>
</dbReference>
<dbReference type="STRING" id="1798507.A3A34_02325"/>
<evidence type="ECO:0000256" key="2">
    <source>
        <dbReference type="ARBA" id="ARBA00007317"/>
    </source>
</evidence>
<dbReference type="PROSITE" id="PS51826">
    <property type="entry name" value="PSBD"/>
    <property type="match status" value="1"/>
</dbReference>
<dbReference type="InterPro" id="IPR036625">
    <property type="entry name" value="E3-bd_dom_sf"/>
</dbReference>
<keyword evidence="4 6" id="KW-0450">Lipoyl</keyword>
<comment type="caution">
    <text evidence="10">The sequence shown here is derived from an EMBL/GenBank/DDBJ whole genome shotgun (WGS) entry which is preliminary data.</text>
</comment>
<evidence type="ECO:0000259" key="9">
    <source>
        <dbReference type="PROSITE" id="PS51826"/>
    </source>
</evidence>
<feature type="domain" description="Lipoyl-binding" evidence="8">
    <location>
        <begin position="3"/>
        <end position="78"/>
    </location>
</feature>
<dbReference type="Pfam" id="PF00198">
    <property type="entry name" value="2-oxoacid_dh"/>
    <property type="match status" value="1"/>
</dbReference>
<dbReference type="InterPro" id="IPR003016">
    <property type="entry name" value="2-oxoA_DH_lipoyl-BS"/>
</dbReference>
<reference evidence="10 11" key="1">
    <citation type="journal article" date="2016" name="Nat. Commun.">
        <title>Thousands of microbial genomes shed light on interconnected biogeochemical processes in an aquifer system.</title>
        <authorList>
            <person name="Anantharaman K."/>
            <person name="Brown C.T."/>
            <person name="Hug L.A."/>
            <person name="Sharon I."/>
            <person name="Castelle C.J."/>
            <person name="Probst A.J."/>
            <person name="Thomas B.C."/>
            <person name="Singh A."/>
            <person name="Wilkins M.J."/>
            <person name="Karaoz U."/>
            <person name="Brodie E.L."/>
            <person name="Williams K.H."/>
            <person name="Hubbard S.S."/>
            <person name="Banfield J.F."/>
        </authorList>
    </citation>
    <scope>NUCLEOTIDE SEQUENCE [LARGE SCALE GENOMIC DNA]</scope>
</reference>
<keyword evidence="5 6" id="KW-0012">Acyltransferase</keyword>
<evidence type="ECO:0000259" key="8">
    <source>
        <dbReference type="PROSITE" id="PS50968"/>
    </source>
</evidence>
<dbReference type="PROSITE" id="PS50968">
    <property type="entry name" value="BIOTINYL_LIPOYL"/>
    <property type="match status" value="1"/>
</dbReference>
<dbReference type="PANTHER" id="PTHR43178">
    <property type="entry name" value="DIHYDROLIPOAMIDE ACETYLTRANSFERASE COMPONENT OF PYRUVATE DEHYDROGENASE COMPLEX"/>
    <property type="match status" value="1"/>
</dbReference>
<dbReference type="CDD" id="cd06849">
    <property type="entry name" value="lipoyl_domain"/>
    <property type="match status" value="1"/>
</dbReference>
<dbReference type="GO" id="GO:0016407">
    <property type="term" value="F:acetyltransferase activity"/>
    <property type="evidence" value="ECO:0007669"/>
    <property type="project" value="TreeGrafter"/>
</dbReference>
<dbReference type="InterPro" id="IPR011053">
    <property type="entry name" value="Single_hybrid_motif"/>
</dbReference>
<dbReference type="SUPFAM" id="SSF52777">
    <property type="entry name" value="CoA-dependent acyltransferases"/>
    <property type="match status" value="1"/>
</dbReference>
<dbReference type="AlphaFoldDB" id="A0A1F6END8"/>
<organism evidence="10 11">
    <name type="scientific">Candidatus Kaiserbacteria bacterium RIFCSPLOWO2_01_FULL_50_24</name>
    <dbReference type="NCBI Taxonomy" id="1798507"/>
    <lineage>
        <taxon>Bacteria</taxon>
        <taxon>Candidatus Kaiseribacteriota</taxon>
    </lineage>
</organism>
<protein>
    <recommendedName>
        <fullName evidence="6">Dihydrolipoamide acetyltransferase component of pyruvate dehydrogenase complex</fullName>
        <ecNumber evidence="6">2.3.1.-</ecNumber>
    </recommendedName>
</protein>
<dbReference type="Gene3D" id="2.40.50.100">
    <property type="match status" value="1"/>
</dbReference>
<dbReference type="InterPro" id="IPR004167">
    <property type="entry name" value="PSBD"/>
</dbReference>
<comment type="similarity">
    <text evidence="2 6">Belongs to the 2-oxoacid dehydrogenase family.</text>
</comment>
<dbReference type="GO" id="GO:0005737">
    <property type="term" value="C:cytoplasm"/>
    <property type="evidence" value="ECO:0007669"/>
    <property type="project" value="TreeGrafter"/>
</dbReference>
<dbReference type="InterPro" id="IPR023213">
    <property type="entry name" value="CAT-like_dom_sf"/>
</dbReference>
<dbReference type="Gene3D" id="3.30.559.10">
    <property type="entry name" value="Chloramphenicol acetyltransferase-like domain"/>
    <property type="match status" value="1"/>
</dbReference>